<accession>A0A2P6N5X3</accession>
<dbReference type="PANTHER" id="PTHR22684:SF0">
    <property type="entry name" value="RIBOSOME QUALITY CONTROL COMPLEX SUBUNIT TCF25"/>
    <property type="match status" value="1"/>
</dbReference>
<dbReference type="STRING" id="1890364.A0A2P6N5X3"/>
<evidence type="ECO:0000256" key="1">
    <source>
        <dbReference type="SAM" id="MobiDB-lite"/>
    </source>
</evidence>
<dbReference type="InterPro" id="IPR011990">
    <property type="entry name" value="TPR-like_helical_dom_sf"/>
</dbReference>
<dbReference type="EMBL" id="MDYQ01000187">
    <property type="protein sequence ID" value="PRP79343.1"/>
    <property type="molecule type" value="Genomic_DNA"/>
</dbReference>
<dbReference type="PANTHER" id="PTHR22684">
    <property type="entry name" value="NULP1-RELATED"/>
    <property type="match status" value="1"/>
</dbReference>
<dbReference type="Proteomes" id="UP000241769">
    <property type="component" value="Unassembled WGS sequence"/>
</dbReference>
<keyword evidence="3" id="KW-1185">Reference proteome</keyword>
<dbReference type="GO" id="GO:1990112">
    <property type="term" value="C:RQC complex"/>
    <property type="evidence" value="ECO:0007669"/>
    <property type="project" value="TreeGrafter"/>
</dbReference>
<evidence type="ECO:0000313" key="2">
    <source>
        <dbReference type="EMBL" id="PRP79343.1"/>
    </source>
</evidence>
<dbReference type="FunCoup" id="A0A2P6N5X3">
    <property type="interactions" value="368"/>
</dbReference>
<dbReference type="InterPro" id="IPR006994">
    <property type="entry name" value="TCF25/Rqc1"/>
</dbReference>
<evidence type="ECO:0000313" key="3">
    <source>
        <dbReference type="Proteomes" id="UP000241769"/>
    </source>
</evidence>
<comment type="caution">
    <text evidence="2">The sequence shown here is derived from an EMBL/GenBank/DDBJ whole genome shotgun (WGS) entry which is preliminary data.</text>
</comment>
<dbReference type="OrthoDB" id="205993at2759"/>
<dbReference type="InParanoid" id="A0A2P6N5X3"/>
<protein>
    <submittedName>
        <fullName evidence="2">Transcription factor 25-like</fullName>
    </submittedName>
</protein>
<dbReference type="AlphaFoldDB" id="A0A2P6N5X3"/>
<name>A0A2P6N5X3_9EUKA</name>
<dbReference type="Gene3D" id="1.25.40.10">
    <property type="entry name" value="Tetratricopeptide repeat domain"/>
    <property type="match status" value="1"/>
</dbReference>
<dbReference type="Pfam" id="PF04910">
    <property type="entry name" value="Tcf25"/>
    <property type="match status" value="1"/>
</dbReference>
<feature type="region of interest" description="Disordered" evidence="1">
    <location>
        <begin position="40"/>
        <end position="127"/>
    </location>
</feature>
<gene>
    <name evidence="2" type="ORF">PROFUN_12944</name>
</gene>
<feature type="compositionally biased region" description="Basic residues" evidence="1">
    <location>
        <begin position="102"/>
        <end position="115"/>
    </location>
</feature>
<proteinExistence type="predicted"/>
<feature type="compositionally biased region" description="Acidic residues" evidence="1">
    <location>
        <begin position="70"/>
        <end position="88"/>
    </location>
</feature>
<sequence length="652" mass="74045">MTSNTNRLLKFVMGQVAVALTMSGGRALQKARKQALSLAVTSKEEESSDEEEEVIQQAPSRVKNAFDLLNEGEEEEVAEEEEEEEEEVEVKPVKETSLNSKKNNKKNKKKNKKKTAASSKQDAEDIDEIIEKNKTRLGKQDASEGDRLEEDQWSLLKTEAIHLNPDNELVKLFGRQTVKEAQKEQKQSRRVATFRKTQLLKPKEDWPNPAANMLMSMEVMEVVKNETLHRIVWSPQYQTLQAHFYDCVQSYDPHSFQSLLRVYPYHIDSLLQLSSFCNQTGQFDMAMDLLERAIFAFESVWLPTFDPLSARCRMPYSVEENRPFFLALFKYVQMLGREGTSRTALEYCKLLLSLDPEDPLYILFVIDYYAVRSAQYEFVTNMYKSNLFTAKNLSLLPNWTYSVALATFRSQGSKSSAEGTDECDLMLQNALKLFPMVLSPLAKKAGMSLQKVDPTTKLSEDMSKHGYFVDFSVNPTSLQHLVTLFVERNFTLWRDAEVVRWVKKNMAIVLSAVEKGDVMVTNYETVLKEEYVKNERDTFNHLLLSEYTDNIAQDALPADVVNAMRGGGQAEIYEGFQAAQAARAANAPRIHATTNDPLLLFLQTLLPWNETPNAPPLVGQGDNAGWMNAIRGLIQQQQNNPQGNPPANPPNQ</sequence>
<reference evidence="2 3" key="1">
    <citation type="journal article" date="2018" name="Genome Biol. Evol.">
        <title>Multiple Roots of Fruiting Body Formation in Amoebozoa.</title>
        <authorList>
            <person name="Hillmann F."/>
            <person name="Forbes G."/>
            <person name="Novohradska S."/>
            <person name="Ferling I."/>
            <person name="Riege K."/>
            <person name="Groth M."/>
            <person name="Westermann M."/>
            <person name="Marz M."/>
            <person name="Spaller T."/>
            <person name="Winckler T."/>
            <person name="Schaap P."/>
            <person name="Glockner G."/>
        </authorList>
    </citation>
    <scope>NUCLEOTIDE SEQUENCE [LARGE SCALE GENOMIC DNA]</scope>
    <source>
        <strain evidence="2 3">Jena</strain>
    </source>
</reference>
<organism evidence="2 3">
    <name type="scientific">Planoprotostelium fungivorum</name>
    <dbReference type="NCBI Taxonomy" id="1890364"/>
    <lineage>
        <taxon>Eukaryota</taxon>
        <taxon>Amoebozoa</taxon>
        <taxon>Evosea</taxon>
        <taxon>Variosea</taxon>
        <taxon>Cavosteliida</taxon>
        <taxon>Cavosteliaceae</taxon>
        <taxon>Planoprotostelium</taxon>
    </lineage>
</organism>
<dbReference type="SUPFAM" id="SSF48452">
    <property type="entry name" value="TPR-like"/>
    <property type="match status" value="1"/>
</dbReference>